<name>Q747N3_GEOSL</name>
<sequence>MRNKKPTGPLLVASMTAAGLAVGAGIALGAHPVPIQLKTFEEVAAQYGAPVMPVMVDPVTKKGFPYSPKQTCGGCHDYNSISDHAFHSAQGRSEWVDTANGAFDATKAKPWTQGTAMYGKW</sequence>
<accession>Q747N3</accession>
<dbReference type="RefSeq" id="WP_010943848.1">
    <property type="nucleotide sequence ID" value="NC_002939.5"/>
</dbReference>
<evidence type="ECO:0000313" key="1">
    <source>
        <dbReference type="EMBL" id="AAR36623.2"/>
    </source>
</evidence>
<dbReference type="OrthoDB" id="5396228at2"/>
<keyword evidence="2" id="KW-1185">Reference proteome</keyword>
<dbReference type="PATRIC" id="fig|243231.5.peg.3253"/>
<protein>
    <submittedName>
        <fullName evidence="1">Cytochrome c, 1 heme-binding site</fullName>
    </submittedName>
</protein>
<dbReference type="EnsemblBacteria" id="AAR36623">
    <property type="protein sequence ID" value="AAR36623"/>
    <property type="gene ID" value="GSU3232"/>
</dbReference>
<dbReference type="Proteomes" id="UP000000577">
    <property type="component" value="Chromosome"/>
</dbReference>
<reference evidence="1 2" key="1">
    <citation type="journal article" date="2003" name="Science">
        <title>Genome of Geobacter sulfurreducens: metal reduction in subsurface environments.</title>
        <authorList>
            <person name="Methe B.A."/>
            <person name="Nelson K.E."/>
            <person name="Eisen J.A."/>
            <person name="Paulsen I.T."/>
            <person name="Nelson W."/>
            <person name="Heidelberg J.F."/>
            <person name="Wu D."/>
            <person name="Wu M."/>
            <person name="Ward N."/>
            <person name="Beanan M.J."/>
            <person name="Dodson R.J."/>
            <person name="Madupu R."/>
            <person name="Brinkac L.M."/>
            <person name="Daugherty S.C."/>
            <person name="DeBoy R.T."/>
            <person name="Durkin A.S."/>
            <person name="Gwinn M."/>
            <person name="Kolonay J.F."/>
            <person name="Sullivan S.A."/>
            <person name="Haft D.H."/>
            <person name="Selengut J."/>
            <person name="Davidsen T.M."/>
            <person name="Zafar N."/>
            <person name="White O."/>
            <person name="Tran B."/>
            <person name="Romero C."/>
            <person name="Forberger H.A."/>
            <person name="Weidman J."/>
            <person name="Khouri H."/>
            <person name="Feldblyum T.V."/>
            <person name="Utterback T.R."/>
            <person name="Van Aken S.E."/>
            <person name="Lovley D.R."/>
            <person name="Fraser C.M."/>
        </authorList>
    </citation>
    <scope>NUCLEOTIDE SEQUENCE [LARGE SCALE GENOMIC DNA]</scope>
    <source>
        <strain evidence="2">ATCC 51573 / DSM 12127 / PCA</strain>
    </source>
</reference>
<dbReference type="InParanoid" id="Q747N3"/>
<evidence type="ECO:0000313" key="2">
    <source>
        <dbReference type="Proteomes" id="UP000000577"/>
    </source>
</evidence>
<dbReference type="EMBL" id="AE017180">
    <property type="protein sequence ID" value="AAR36623.2"/>
    <property type="molecule type" value="Genomic_DNA"/>
</dbReference>
<organism evidence="1 2">
    <name type="scientific">Geobacter sulfurreducens (strain ATCC 51573 / DSM 12127 / PCA)</name>
    <dbReference type="NCBI Taxonomy" id="243231"/>
    <lineage>
        <taxon>Bacteria</taxon>
        <taxon>Pseudomonadati</taxon>
        <taxon>Thermodesulfobacteriota</taxon>
        <taxon>Desulfuromonadia</taxon>
        <taxon>Geobacterales</taxon>
        <taxon>Geobacteraceae</taxon>
        <taxon>Geobacter</taxon>
    </lineage>
</organism>
<proteinExistence type="predicted"/>
<dbReference type="KEGG" id="gsu:GSU3232"/>
<dbReference type="AlphaFoldDB" id="Q747N3"/>
<dbReference type="STRING" id="243231.GSU3232"/>
<reference evidence="1 2" key="2">
    <citation type="journal article" date="2012" name="BMC Genomics">
        <title>Comparative genomic analysis of Geobacter sulfurreducens KN400, a strain with enhanced capacity for extracellular electron transfer and electricity production.</title>
        <authorList>
            <person name="Butler J.E."/>
            <person name="Young N.D."/>
            <person name="Aklujkar M."/>
            <person name="Lovley D.R."/>
        </authorList>
    </citation>
    <scope>NUCLEOTIDE SEQUENCE [LARGE SCALE GENOMIC DNA]</scope>
    <source>
        <strain evidence="2">ATCC 51573 / DSM 12127 / PCA</strain>
    </source>
</reference>
<dbReference type="HOGENOM" id="CLU_165406_0_0_7"/>
<gene>
    <name evidence="1" type="ordered locus">GSU3232</name>
</gene>